<comment type="caution">
    <text evidence="1">The sequence shown here is derived from an EMBL/GenBank/DDBJ whole genome shotgun (WGS) entry which is preliminary data.</text>
</comment>
<protein>
    <submittedName>
        <fullName evidence="1">Uncharacterized protein</fullName>
    </submittedName>
</protein>
<evidence type="ECO:0000313" key="1">
    <source>
        <dbReference type="EMBL" id="TNN16414.1"/>
    </source>
</evidence>
<dbReference type="Proteomes" id="UP000311919">
    <property type="component" value="Unassembled WGS sequence"/>
</dbReference>
<dbReference type="AlphaFoldDB" id="A0A4Z2DIT7"/>
<accession>A0A4Z2DIT7</accession>
<reference evidence="1 2" key="1">
    <citation type="submission" date="2019-03" db="EMBL/GenBank/DDBJ databases">
        <title>An improved genome assembly of the fluke Schistosoma japonicum.</title>
        <authorList>
            <person name="Hu W."/>
            <person name="Luo F."/>
            <person name="Yin M."/>
            <person name="Mo X."/>
            <person name="Sun C."/>
            <person name="Wu Q."/>
            <person name="Zhu B."/>
            <person name="Xiang M."/>
            <person name="Wang J."/>
            <person name="Wang Y."/>
            <person name="Zhang T."/>
            <person name="Xu B."/>
            <person name="Zheng H."/>
            <person name="Feng Z."/>
        </authorList>
    </citation>
    <scope>NUCLEOTIDE SEQUENCE [LARGE SCALE GENOMIC DNA]</scope>
    <source>
        <strain evidence="1">HuSjv2</strain>
        <tissue evidence="1">Worms</tissue>
    </source>
</reference>
<dbReference type="EMBL" id="SKCS01000118">
    <property type="protein sequence ID" value="TNN16414.1"/>
    <property type="molecule type" value="Genomic_DNA"/>
</dbReference>
<evidence type="ECO:0000313" key="2">
    <source>
        <dbReference type="Proteomes" id="UP000311919"/>
    </source>
</evidence>
<proteinExistence type="predicted"/>
<organism evidence="1 2">
    <name type="scientific">Schistosoma japonicum</name>
    <name type="common">Blood fluke</name>
    <dbReference type="NCBI Taxonomy" id="6182"/>
    <lineage>
        <taxon>Eukaryota</taxon>
        <taxon>Metazoa</taxon>
        <taxon>Spiralia</taxon>
        <taxon>Lophotrochozoa</taxon>
        <taxon>Platyhelminthes</taxon>
        <taxon>Trematoda</taxon>
        <taxon>Digenea</taxon>
        <taxon>Strigeidida</taxon>
        <taxon>Schistosomatoidea</taxon>
        <taxon>Schistosomatidae</taxon>
        <taxon>Schistosoma</taxon>
    </lineage>
</organism>
<sequence>MNYWNNSNCINKPNNMMYTNDLKKTSSKSRHVNWKFSISFNNLKENNYLKCYSSRNHNESTNFNCCNGSTSVSIIFQSKPNNLRNDTIKLSNYQDINISKEKKKLLIWLKSSQTKRDINNQRIFRKWLNRINSLNQSDTLENDLALLDITENNSSKVNSSKYNIIDNHMTTSTLISSSMTPSTYMISNSLNRGQIVNSSLPTANISTVSTEYAHLAASRQTETYTPTTMNNKSSFVENLSKSSVTSYNESDVMIFYNNNNIEQNKWHSTGNFIDNEMEPKNSSLNQSLTTSIPTAVCNTNNNTLEMAYLTNPSIQSIVPEFQTPNDPIPTTLTCTNSHTIMPSQCYLPCFLLYTNNVVGLDSWCNCCYLNEYSNCIPFKTIPINIMPSNTTTNIPDLLNTSIYLQPIEKQEHISHSNFTPHMNITTNITDISSNVIPAAMYCTPANSLIQQTHQCSHV</sequence>
<keyword evidence="2" id="KW-1185">Reference proteome</keyword>
<name>A0A4Z2DIT7_SCHJA</name>
<dbReference type="OrthoDB" id="6288838at2759"/>
<gene>
    <name evidence="1" type="ORF">EWB00_000514</name>
</gene>